<name>A0A8A3PRK0_9HELO</name>
<keyword evidence="4" id="KW-1185">Reference proteome</keyword>
<dbReference type="Proteomes" id="UP000672032">
    <property type="component" value="Chromosome 9"/>
</dbReference>
<reference evidence="3" key="1">
    <citation type="submission" date="2020-10" db="EMBL/GenBank/DDBJ databases">
        <title>Genome Sequence of Monilinia vaccinii-corymbosi Sheds Light on Mummy Berry Disease Infection of Blueberry and Mating Type.</title>
        <authorList>
            <person name="Yow A.G."/>
            <person name="Zhang Y."/>
            <person name="Bansal K."/>
            <person name="Eacker S.M."/>
            <person name="Sullivan S."/>
            <person name="Liachko I."/>
            <person name="Cubeta M.A."/>
            <person name="Rollins J.A."/>
            <person name="Ashrafi H."/>
        </authorList>
    </citation>
    <scope>NUCLEOTIDE SEQUENCE</scope>
    <source>
        <strain evidence="3">RL-1</strain>
    </source>
</reference>
<feature type="signal peptide" evidence="2">
    <location>
        <begin position="1"/>
        <end position="17"/>
    </location>
</feature>
<sequence length="231" mass="22053">MKGILRTSLLLAMGVAGFSQRYAYKARGLSDIIAGLQGGTAEKGEAPKVVTKEVTKIITKSIQAAAPPTKAVEAAGTGAKSPFLNSTVNAPAAPTVYVTVNATKISVVTMTVMVPAPAVATPVPAPQEGVAAPAAPQGGIVAPAAPQGGVAAPPAPQGGVAAPPAPQGGVAAPPAPQGGAAAPAGPKKGAAAPAALGAAQIAQKPNPVDINTLSLVNSLALGNLAAATAAV</sequence>
<evidence type="ECO:0000313" key="4">
    <source>
        <dbReference type="Proteomes" id="UP000672032"/>
    </source>
</evidence>
<feature type="region of interest" description="Disordered" evidence="1">
    <location>
        <begin position="145"/>
        <end position="189"/>
    </location>
</feature>
<gene>
    <name evidence="3" type="ORF">DSL72_008593</name>
</gene>
<keyword evidence="2" id="KW-0732">Signal</keyword>
<organism evidence="3 4">
    <name type="scientific">Monilinia vaccinii-corymbosi</name>
    <dbReference type="NCBI Taxonomy" id="61207"/>
    <lineage>
        <taxon>Eukaryota</taxon>
        <taxon>Fungi</taxon>
        <taxon>Dikarya</taxon>
        <taxon>Ascomycota</taxon>
        <taxon>Pezizomycotina</taxon>
        <taxon>Leotiomycetes</taxon>
        <taxon>Helotiales</taxon>
        <taxon>Sclerotiniaceae</taxon>
        <taxon>Monilinia</taxon>
    </lineage>
</organism>
<accession>A0A8A3PRK0</accession>
<evidence type="ECO:0000313" key="3">
    <source>
        <dbReference type="EMBL" id="QSZ37495.1"/>
    </source>
</evidence>
<evidence type="ECO:0008006" key="5">
    <source>
        <dbReference type="Google" id="ProtNLM"/>
    </source>
</evidence>
<proteinExistence type="predicted"/>
<dbReference type="EMBL" id="CP063413">
    <property type="protein sequence ID" value="QSZ37495.1"/>
    <property type="molecule type" value="Genomic_DNA"/>
</dbReference>
<dbReference type="AlphaFoldDB" id="A0A8A3PRK0"/>
<dbReference type="OrthoDB" id="3440083at2759"/>
<feature type="chain" id="PRO_5032843560" description="Yeast cell wall synthesis Kre9/Knh1 C-terminal domain-containing protein" evidence="2">
    <location>
        <begin position="18"/>
        <end position="231"/>
    </location>
</feature>
<evidence type="ECO:0000256" key="2">
    <source>
        <dbReference type="SAM" id="SignalP"/>
    </source>
</evidence>
<protein>
    <recommendedName>
        <fullName evidence="5">Yeast cell wall synthesis Kre9/Knh1 C-terminal domain-containing protein</fullName>
    </recommendedName>
</protein>
<evidence type="ECO:0000256" key="1">
    <source>
        <dbReference type="SAM" id="MobiDB-lite"/>
    </source>
</evidence>